<reference evidence="3 4" key="1">
    <citation type="submission" date="2020-01" db="EMBL/GenBank/DDBJ databases">
        <title>Identification and distribution of gene clusters putatively required for synthesis of sphingolipid metabolism inhibitors in phylogenetically diverse species of the filamentous fungus Fusarium.</title>
        <authorList>
            <person name="Kim H.-S."/>
            <person name="Busman M."/>
            <person name="Brown D.W."/>
            <person name="Divon H."/>
            <person name="Uhlig S."/>
            <person name="Proctor R.H."/>
        </authorList>
    </citation>
    <scope>NUCLEOTIDE SEQUENCE [LARGE SCALE GENOMIC DNA]</scope>
    <source>
        <strain evidence="3 4">NRRL 20459</strain>
    </source>
</reference>
<gene>
    <name evidence="3" type="ORF">FALBO_1238</name>
</gene>
<comment type="caution">
    <text evidence="3">The sequence shown here is derived from an EMBL/GenBank/DDBJ whole genome shotgun (WGS) entry which is preliminary data.</text>
</comment>
<dbReference type="InterPro" id="IPR055560">
    <property type="entry name" value="DUF7136"/>
</dbReference>
<evidence type="ECO:0000313" key="3">
    <source>
        <dbReference type="EMBL" id="KAF4471850.1"/>
    </source>
</evidence>
<evidence type="ECO:0000259" key="2">
    <source>
        <dbReference type="Pfam" id="PF23584"/>
    </source>
</evidence>
<keyword evidence="4" id="KW-1185">Reference proteome</keyword>
<dbReference type="Proteomes" id="UP000554235">
    <property type="component" value="Unassembled WGS sequence"/>
</dbReference>
<evidence type="ECO:0000256" key="1">
    <source>
        <dbReference type="SAM" id="Phobius"/>
    </source>
</evidence>
<dbReference type="AlphaFoldDB" id="A0A8H4PM26"/>
<dbReference type="OrthoDB" id="4490227at2759"/>
<sequence>MRLSASLRFGYTLDWEISERAPRIRSTGMVDVGLIYKSRSDSEAPQNAVNNIWYPSELTHSNRWTPGAYTLKWKWTMTPCSEKDHTVTYHIGDEVARGSVNFTLADDGSDLDFTKDCPVYQALILVGRESQEICASLGDTAKEEKPDSCNARMSKDMATCIMANLTETDDEGTCSKLVRTDNAGSMVVVSQFGLWTLFVVAGLVLLS</sequence>
<evidence type="ECO:0000313" key="4">
    <source>
        <dbReference type="Proteomes" id="UP000554235"/>
    </source>
</evidence>
<keyword evidence="1" id="KW-0812">Transmembrane</keyword>
<proteinExistence type="predicted"/>
<accession>A0A8H4PM26</accession>
<keyword evidence="1" id="KW-0472">Membrane</keyword>
<dbReference type="Pfam" id="PF23584">
    <property type="entry name" value="DUF7136"/>
    <property type="match status" value="1"/>
</dbReference>
<feature type="transmembrane region" description="Helical" evidence="1">
    <location>
        <begin position="183"/>
        <end position="206"/>
    </location>
</feature>
<feature type="domain" description="DUF7136" evidence="2">
    <location>
        <begin position="49"/>
        <end position="168"/>
    </location>
</feature>
<protein>
    <recommendedName>
        <fullName evidence="2">DUF7136 domain-containing protein</fullName>
    </recommendedName>
</protein>
<organism evidence="3 4">
    <name type="scientific">Fusarium albosuccineum</name>
    <dbReference type="NCBI Taxonomy" id="1237068"/>
    <lineage>
        <taxon>Eukaryota</taxon>
        <taxon>Fungi</taxon>
        <taxon>Dikarya</taxon>
        <taxon>Ascomycota</taxon>
        <taxon>Pezizomycotina</taxon>
        <taxon>Sordariomycetes</taxon>
        <taxon>Hypocreomycetidae</taxon>
        <taxon>Hypocreales</taxon>
        <taxon>Nectriaceae</taxon>
        <taxon>Fusarium</taxon>
        <taxon>Fusarium decemcellulare species complex</taxon>
    </lineage>
</organism>
<keyword evidence="1" id="KW-1133">Transmembrane helix</keyword>
<dbReference type="EMBL" id="JAADYS010000158">
    <property type="protein sequence ID" value="KAF4471850.1"/>
    <property type="molecule type" value="Genomic_DNA"/>
</dbReference>
<name>A0A8H4PM26_9HYPO</name>